<dbReference type="Proteomes" id="UP000199354">
    <property type="component" value="Unassembled WGS sequence"/>
</dbReference>
<keyword evidence="1 2" id="KW-0732">Signal</keyword>
<evidence type="ECO:0000313" key="4">
    <source>
        <dbReference type="EMBL" id="SCY87223.1"/>
    </source>
</evidence>
<dbReference type="STRING" id="490189.SAMN02927903_02683"/>
<evidence type="ECO:0000259" key="3">
    <source>
        <dbReference type="Pfam" id="PF18962"/>
    </source>
</evidence>
<feature type="signal peptide" evidence="2">
    <location>
        <begin position="1"/>
        <end position="21"/>
    </location>
</feature>
<evidence type="ECO:0000313" key="5">
    <source>
        <dbReference type="Proteomes" id="UP000199354"/>
    </source>
</evidence>
<protein>
    <submittedName>
        <fullName evidence="4">Por secretion system C-terminal sorting domain-containing protein</fullName>
    </submittedName>
</protein>
<gene>
    <name evidence="4" type="ORF">SAMN02927903_02683</name>
</gene>
<accession>A0A1G5JFR3</accession>
<evidence type="ECO:0000256" key="2">
    <source>
        <dbReference type="SAM" id="SignalP"/>
    </source>
</evidence>
<organism evidence="4 5">
    <name type="scientific">Flavobacterium caeni</name>
    <dbReference type="NCBI Taxonomy" id="490189"/>
    <lineage>
        <taxon>Bacteria</taxon>
        <taxon>Pseudomonadati</taxon>
        <taxon>Bacteroidota</taxon>
        <taxon>Flavobacteriia</taxon>
        <taxon>Flavobacteriales</taxon>
        <taxon>Flavobacteriaceae</taxon>
        <taxon>Flavobacterium</taxon>
    </lineage>
</organism>
<evidence type="ECO:0000256" key="1">
    <source>
        <dbReference type="ARBA" id="ARBA00022729"/>
    </source>
</evidence>
<reference evidence="4 5" key="1">
    <citation type="submission" date="2016-10" db="EMBL/GenBank/DDBJ databases">
        <authorList>
            <person name="de Groot N.N."/>
        </authorList>
    </citation>
    <scope>NUCLEOTIDE SEQUENCE [LARGE SCALE GENOMIC DNA]</scope>
    <source>
        <strain evidence="4 5">CGMCC 1.7031</strain>
    </source>
</reference>
<keyword evidence="5" id="KW-1185">Reference proteome</keyword>
<dbReference type="InterPro" id="IPR026444">
    <property type="entry name" value="Secre_tail"/>
</dbReference>
<dbReference type="EMBL" id="FMVF01000014">
    <property type="protein sequence ID" value="SCY87223.1"/>
    <property type="molecule type" value="Genomic_DNA"/>
</dbReference>
<dbReference type="OrthoDB" id="954626at2"/>
<feature type="domain" description="Secretion system C-terminal sorting" evidence="3">
    <location>
        <begin position="508"/>
        <end position="567"/>
    </location>
</feature>
<name>A0A1G5JFR3_9FLAO</name>
<dbReference type="Pfam" id="PF18962">
    <property type="entry name" value="Por_Secre_tail"/>
    <property type="match status" value="1"/>
</dbReference>
<dbReference type="NCBIfam" id="TIGR04183">
    <property type="entry name" value="Por_Secre_tail"/>
    <property type="match status" value="1"/>
</dbReference>
<dbReference type="RefSeq" id="WP_091145017.1">
    <property type="nucleotide sequence ID" value="NZ_FMVF01000014.1"/>
</dbReference>
<proteinExistence type="predicted"/>
<dbReference type="AlphaFoldDB" id="A0A1G5JFR3"/>
<sequence>MKTKLLSLLIALCGTLGYAQLEPVTDESFGTFTPLFQYQGNLFVRQNIDDLETQGYDYQYYKINIATNAVTQMSVTDSAKPYFENGYWAPVINNGPLNPAFNPQFYGNTVYFSIFVGNQIIVKINTQANVIDIFDPGEIQSLGGVQLVNDRLYFGNGGNDNYAYNGWIDLSDNAIYYQPYPMAFDVANSYAYSGGLFMSVRMPGDDIIGYDNYETVWAFYNLNDAPFPIVPVLPEDEYGAFILPQGFYPKGKPIVINNRLVYNSGYGGKIISFNADDVLDRNFNILNLSDYSLQDYIVLNDGAIFYTYHYDVETATYSYKWYKTNGINTAVEINYMPTISQWGFLAYFQTYSNWNSFQPASTGNSFVQVGNTTYFSTVDNQTGMGGNYTAKVYKMTSINSTPELIYTSSEVGNYDVKFATEWQGNLVFYSEVENAIYTYNGTELYIDPQLNNFNAGGRSIQENNVEVTGIFKTDNDYLLVNTAQDGLFKIENNLSVAEQKEKPSKVELYPNPVSETLYFSEPLTDIEVFDMTGRLQSTSKKHIAGLNVGNLPAGEYILKAKTGSGKENTIKFIKK</sequence>
<feature type="chain" id="PRO_5011539835" evidence="2">
    <location>
        <begin position="22"/>
        <end position="575"/>
    </location>
</feature>